<proteinExistence type="predicted"/>
<dbReference type="Proteomes" id="UP000050535">
    <property type="component" value="Unassembled WGS sequence"/>
</dbReference>
<feature type="transmembrane region" description="Helical" evidence="1">
    <location>
        <begin position="24"/>
        <end position="48"/>
    </location>
</feature>
<sequence length="52" mass="5217">MALSTDTILVGIALIAYDAGFNRWATAFSALGFGLVAAGYVGSLYGTLGSGD</sequence>
<keyword evidence="3" id="KW-1185">Reference proteome</keyword>
<evidence type="ECO:0000313" key="2">
    <source>
        <dbReference type="EMBL" id="KPN31456.1"/>
    </source>
</evidence>
<keyword evidence="1" id="KW-0812">Transmembrane</keyword>
<evidence type="ECO:0000256" key="1">
    <source>
        <dbReference type="SAM" id="Phobius"/>
    </source>
</evidence>
<dbReference type="RefSeq" id="WP_189319146.1">
    <property type="nucleotide sequence ID" value="NZ_LGUC01000001.1"/>
</dbReference>
<dbReference type="AlphaFoldDB" id="A0A0P7HD07"/>
<dbReference type="STRING" id="699431.SY89_02203"/>
<accession>A0A0P7HD07</accession>
<evidence type="ECO:0000313" key="3">
    <source>
        <dbReference type="Proteomes" id="UP000050535"/>
    </source>
</evidence>
<gene>
    <name evidence="2" type="ORF">SY89_02203</name>
</gene>
<dbReference type="EMBL" id="LGUC01000001">
    <property type="protein sequence ID" value="KPN31456.1"/>
    <property type="molecule type" value="Genomic_DNA"/>
</dbReference>
<organism evidence="2 3">
    <name type="scientific">Halolamina pelagica</name>
    <dbReference type="NCBI Taxonomy" id="699431"/>
    <lineage>
        <taxon>Archaea</taxon>
        <taxon>Methanobacteriati</taxon>
        <taxon>Methanobacteriota</taxon>
        <taxon>Stenosarchaea group</taxon>
        <taxon>Halobacteria</taxon>
        <taxon>Halobacteriales</taxon>
        <taxon>Haloferacaceae</taxon>
    </lineage>
</organism>
<name>A0A0P7HD07_9EURY</name>
<comment type="caution">
    <text evidence="2">The sequence shown here is derived from an EMBL/GenBank/DDBJ whole genome shotgun (WGS) entry which is preliminary data.</text>
</comment>
<protein>
    <submittedName>
        <fullName evidence="2">Uncharacterized protein</fullName>
    </submittedName>
</protein>
<reference evidence="3" key="1">
    <citation type="submission" date="2013-11" db="EMBL/GenBank/DDBJ databases">
        <authorList>
            <person name="Hoang H.T."/>
            <person name="Killian M.L."/>
            <person name="Madson D.M."/>
            <person name="Arruda P.H.E."/>
            <person name="Sun D."/>
            <person name="Schwartz K.J."/>
            <person name="Yoon K."/>
        </authorList>
    </citation>
    <scope>NUCLEOTIDE SEQUENCE [LARGE SCALE GENOMIC DNA]</scope>
    <source>
        <strain evidence="3">CDK2</strain>
    </source>
</reference>
<keyword evidence="1" id="KW-1133">Transmembrane helix</keyword>
<keyword evidence="1" id="KW-0472">Membrane</keyword>